<dbReference type="InterPro" id="IPR001182">
    <property type="entry name" value="FtsW/RodA"/>
</dbReference>
<evidence type="ECO:0000256" key="21">
    <source>
        <dbReference type="ARBA" id="ARBA00049966"/>
    </source>
</evidence>
<evidence type="ECO:0000256" key="5">
    <source>
        <dbReference type="ARBA" id="ARBA00022676"/>
    </source>
</evidence>
<evidence type="ECO:0000256" key="20">
    <source>
        <dbReference type="ARBA" id="ARBA00049902"/>
    </source>
</evidence>
<comment type="function">
    <text evidence="21">Peptidoglycan polymerase that is essential for cell division.</text>
</comment>
<protein>
    <recommendedName>
        <fullName evidence="17">Probable peptidoglycan glycosyltransferase FtsW</fullName>
        <ecNumber evidence="19">2.4.99.28</ecNumber>
    </recommendedName>
    <alternativeName>
        <fullName evidence="18">Cell division protein FtsW</fullName>
    </alternativeName>
    <alternativeName>
        <fullName evidence="15">Cell wall polymerase</fullName>
    </alternativeName>
    <alternativeName>
        <fullName evidence="14">Peptidoglycan polymerase</fullName>
    </alternativeName>
</protein>
<evidence type="ECO:0000256" key="4">
    <source>
        <dbReference type="ARBA" id="ARBA00022618"/>
    </source>
</evidence>
<evidence type="ECO:0000256" key="8">
    <source>
        <dbReference type="ARBA" id="ARBA00022960"/>
    </source>
</evidence>
<comment type="similarity">
    <text evidence="16">Belongs to the SEDS family. FtsW subfamily.</text>
</comment>
<keyword evidence="11 22" id="KW-0472">Membrane</keyword>
<keyword evidence="24" id="KW-1185">Reference proteome</keyword>
<feature type="transmembrane region" description="Helical" evidence="22">
    <location>
        <begin position="174"/>
        <end position="191"/>
    </location>
</feature>
<keyword evidence="8" id="KW-0133">Cell shape</keyword>
<evidence type="ECO:0000256" key="17">
    <source>
        <dbReference type="ARBA" id="ARBA00041185"/>
    </source>
</evidence>
<dbReference type="InterPro" id="IPR013437">
    <property type="entry name" value="FtsW"/>
</dbReference>
<keyword evidence="6" id="KW-0808">Transferase</keyword>
<comment type="subcellular location">
    <subcellularLocation>
        <location evidence="1">Cell membrane</location>
        <topology evidence="1">Multi-pass membrane protein</topology>
    </subcellularLocation>
</comment>
<evidence type="ECO:0000313" key="24">
    <source>
        <dbReference type="Proteomes" id="UP001499974"/>
    </source>
</evidence>
<evidence type="ECO:0000256" key="7">
    <source>
        <dbReference type="ARBA" id="ARBA00022692"/>
    </source>
</evidence>
<accession>A0ABP8Y5I2</accession>
<comment type="catalytic activity">
    <reaction evidence="20">
        <text>[GlcNAc-(1-&gt;4)-Mur2Ac(oyl-L-Ala-gamma-D-Glu-L-Lys-D-Ala-D-Ala)](n)-di-trans,octa-cis-undecaprenyl diphosphate + beta-D-GlcNAc-(1-&gt;4)-Mur2Ac(oyl-L-Ala-gamma-D-Glu-L-Lys-D-Ala-D-Ala)-di-trans,octa-cis-undecaprenyl diphosphate = [GlcNAc-(1-&gt;4)-Mur2Ac(oyl-L-Ala-gamma-D-Glu-L-Lys-D-Ala-D-Ala)](n+1)-di-trans,octa-cis-undecaprenyl diphosphate + di-trans,octa-cis-undecaprenyl diphosphate + H(+)</text>
        <dbReference type="Rhea" id="RHEA:23708"/>
        <dbReference type="Rhea" id="RHEA-COMP:9602"/>
        <dbReference type="Rhea" id="RHEA-COMP:9603"/>
        <dbReference type="ChEBI" id="CHEBI:15378"/>
        <dbReference type="ChEBI" id="CHEBI:58405"/>
        <dbReference type="ChEBI" id="CHEBI:60033"/>
        <dbReference type="ChEBI" id="CHEBI:78435"/>
        <dbReference type="EC" id="2.4.99.28"/>
    </reaction>
</comment>
<evidence type="ECO:0000256" key="13">
    <source>
        <dbReference type="ARBA" id="ARBA00023316"/>
    </source>
</evidence>
<comment type="pathway">
    <text evidence="2">Cell wall biogenesis; peptidoglycan biosynthesis.</text>
</comment>
<dbReference type="InterPro" id="IPR018365">
    <property type="entry name" value="Cell_cycle_FtsW-rel_CS"/>
</dbReference>
<dbReference type="PANTHER" id="PTHR30474:SF2">
    <property type="entry name" value="PEPTIDOGLYCAN GLYCOSYLTRANSFERASE FTSW-RELATED"/>
    <property type="match status" value="1"/>
</dbReference>
<feature type="transmembrane region" description="Helical" evidence="22">
    <location>
        <begin position="336"/>
        <end position="364"/>
    </location>
</feature>
<dbReference type="EC" id="2.4.99.28" evidence="19"/>
<organism evidence="23 24">
    <name type="scientific">Nocardioides conyzicola</name>
    <dbReference type="NCBI Taxonomy" id="1651781"/>
    <lineage>
        <taxon>Bacteria</taxon>
        <taxon>Bacillati</taxon>
        <taxon>Actinomycetota</taxon>
        <taxon>Actinomycetes</taxon>
        <taxon>Propionibacteriales</taxon>
        <taxon>Nocardioidaceae</taxon>
        <taxon>Nocardioides</taxon>
    </lineage>
</organism>
<dbReference type="PROSITE" id="PS00428">
    <property type="entry name" value="FTSW_RODA_SPOVE"/>
    <property type="match status" value="1"/>
</dbReference>
<keyword evidence="4" id="KW-0132">Cell division</keyword>
<comment type="caution">
    <text evidence="23">The sequence shown here is derived from an EMBL/GenBank/DDBJ whole genome shotgun (WGS) entry which is preliminary data.</text>
</comment>
<keyword evidence="9" id="KW-0573">Peptidoglycan synthesis</keyword>
<evidence type="ECO:0000256" key="16">
    <source>
        <dbReference type="ARBA" id="ARBA00038053"/>
    </source>
</evidence>
<evidence type="ECO:0000256" key="15">
    <source>
        <dbReference type="ARBA" id="ARBA00033270"/>
    </source>
</evidence>
<evidence type="ECO:0000313" key="23">
    <source>
        <dbReference type="EMBL" id="GAA4721219.1"/>
    </source>
</evidence>
<keyword evidence="13" id="KW-0961">Cell wall biogenesis/degradation</keyword>
<feature type="transmembrane region" description="Helical" evidence="22">
    <location>
        <begin position="105"/>
        <end position="123"/>
    </location>
</feature>
<name>A0ABP8Y5I2_9ACTN</name>
<evidence type="ECO:0000256" key="11">
    <source>
        <dbReference type="ARBA" id="ARBA00023136"/>
    </source>
</evidence>
<evidence type="ECO:0000256" key="2">
    <source>
        <dbReference type="ARBA" id="ARBA00004752"/>
    </source>
</evidence>
<evidence type="ECO:0000256" key="10">
    <source>
        <dbReference type="ARBA" id="ARBA00022989"/>
    </source>
</evidence>
<evidence type="ECO:0000256" key="12">
    <source>
        <dbReference type="ARBA" id="ARBA00023306"/>
    </source>
</evidence>
<keyword evidence="5" id="KW-0328">Glycosyltransferase</keyword>
<sequence>MTTANPLDDAPHRTDRRPSAIRHWYAVARDALDRPLTAYYLLLGTSALLLTIGLIMVLSASSVYSYEKNDGNSYAVVTRQLMWVAIGIPCAWVASRLPLGVVRRFAWPAILLAIVLLALIRVPGLGVEVNGNTNWLGLGPVQIQPAEVAKLAIVLWSAHIYARKEKRLHSMHELFFPVVLGIGLVIVLVMLGKDLGTALVIVAILLAMLWVVGAPGRLFTTALVISGVVALYLATTSQHRLDRMKTFTDPFKDFEHAGWQPAHGLYALSSGGVFGQGIGASQQKWGDLPEAHTDFIFAVLGEELGLVGTLLVIGLFLTIAYAAIRVATHTVDPFVRYLTFGIVAWLLGQMILNVGMVLTLLPVIGIPLPLVSYGGSALVPSLVALGLLIGFARREPEAARALAQRKKARSAGLSAGRSAH</sequence>
<dbReference type="RefSeq" id="WP_345524202.1">
    <property type="nucleotide sequence ID" value="NZ_BAABKM010000005.1"/>
</dbReference>
<feature type="transmembrane region" description="Helical" evidence="22">
    <location>
        <begin position="370"/>
        <end position="392"/>
    </location>
</feature>
<reference evidence="24" key="1">
    <citation type="journal article" date="2019" name="Int. J. Syst. Evol. Microbiol.">
        <title>The Global Catalogue of Microorganisms (GCM) 10K type strain sequencing project: providing services to taxonomists for standard genome sequencing and annotation.</title>
        <authorList>
            <consortium name="The Broad Institute Genomics Platform"/>
            <consortium name="The Broad Institute Genome Sequencing Center for Infectious Disease"/>
            <person name="Wu L."/>
            <person name="Ma J."/>
        </authorList>
    </citation>
    <scope>NUCLEOTIDE SEQUENCE [LARGE SCALE GENOMIC DNA]</scope>
    <source>
        <strain evidence="24">JCM 18531</strain>
    </source>
</reference>
<feature type="transmembrane region" description="Helical" evidence="22">
    <location>
        <begin position="73"/>
        <end position="93"/>
    </location>
</feature>
<dbReference type="NCBIfam" id="TIGR02614">
    <property type="entry name" value="ftsW"/>
    <property type="match status" value="1"/>
</dbReference>
<dbReference type="EMBL" id="BAABKM010000005">
    <property type="protein sequence ID" value="GAA4721219.1"/>
    <property type="molecule type" value="Genomic_DNA"/>
</dbReference>
<evidence type="ECO:0000256" key="1">
    <source>
        <dbReference type="ARBA" id="ARBA00004651"/>
    </source>
</evidence>
<evidence type="ECO:0000256" key="6">
    <source>
        <dbReference type="ARBA" id="ARBA00022679"/>
    </source>
</evidence>
<feature type="transmembrane region" description="Helical" evidence="22">
    <location>
        <begin position="143"/>
        <end position="162"/>
    </location>
</feature>
<keyword evidence="3" id="KW-1003">Cell membrane</keyword>
<keyword evidence="10 22" id="KW-1133">Transmembrane helix</keyword>
<feature type="transmembrane region" description="Helical" evidence="22">
    <location>
        <begin position="218"/>
        <end position="235"/>
    </location>
</feature>
<keyword evidence="7 22" id="KW-0812">Transmembrane</keyword>
<gene>
    <name evidence="23" type="primary">ftsW</name>
    <name evidence="23" type="ORF">GCM10023349_46970</name>
</gene>
<feature type="transmembrane region" description="Helical" evidence="22">
    <location>
        <begin position="39"/>
        <end position="61"/>
    </location>
</feature>
<dbReference type="PANTHER" id="PTHR30474">
    <property type="entry name" value="CELL CYCLE PROTEIN"/>
    <property type="match status" value="1"/>
</dbReference>
<evidence type="ECO:0000256" key="19">
    <source>
        <dbReference type="ARBA" id="ARBA00044770"/>
    </source>
</evidence>
<feature type="transmembrane region" description="Helical" evidence="22">
    <location>
        <begin position="197"/>
        <end position="213"/>
    </location>
</feature>
<evidence type="ECO:0000256" key="14">
    <source>
        <dbReference type="ARBA" id="ARBA00032370"/>
    </source>
</evidence>
<evidence type="ECO:0000256" key="9">
    <source>
        <dbReference type="ARBA" id="ARBA00022984"/>
    </source>
</evidence>
<proteinExistence type="inferred from homology"/>
<evidence type="ECO:0000256" key="22">
    <source>
        <dbReference type="SAM" id="Phobius"/>
    </source>
</evidence>
<dbReference type="Proteomes" id="UP001499974">
    <property type="component" value="Unassembled WGS sequence"/>
</dbReference>
<feature type="transmembrane region" description="Helical" evidence="22">
    <location>
        <begin position="304"/>
        <end position="324"/>
    </location>
</feature>
<keyword evidence="12" id="KW-0131">Cell cycle</keyword>
<evidence type="ECO:0000256" key="18">
    <source>
        <dbReference type="ARBA" id="ARBA00041418"/>
    </source>
</evidence>
<dbReference type="Pfam" id="PF01098">
    <property type="entry name" value="FTSW_RODA_SPOVE"/>
    <property type="match status" value="1"/>
</dbReference>
<evidence type="ECO:0000256" key="3">
    <source>
        <dbReference type="ARBA" id="ARBA00022475"/>
    </source>
</evidence>